<comment type="caution">
    <text evidence="2">The sequence shown here is derived from an EMBL/GenBank/DDBJ whole genome shotgun (WGS) entry which is preliminary data.</text>
</comment>
<sequence>MENSVESLSGSSNSAVPAAAPRPVAAPRKSSAKSLDLTNKPKTTPKPKPPISAKPKILPLKPSGNESIVSASQTRPKSIRITDDEIHGKVASELASILGRPPQLLKGPPFTNLLLSL</sequence>
<feature type="compositionally biased region" description="Low complexity" evidence="1">
    <location>
        <begin position="53"/>
        <end position="63"/>
    </location>
</feature>
<accession>A0A7J7KJL3</accession>
<proteinExistence type="predicted"/>
<feature type="compositionally biased region" description="Low complexity" evidence="1">
    <location>
        <begin position="1"/>
        <end position="28"/>
    </location>
</feature>
<organism evidence="2 3">
    <name type="scientific">Bugula neritina</name>
    <name type="common">Brown bryozoan</name>
    <name type="synonym">Sertularia neritina</name>
    <dbReference type="NCBI Taxonomy" id="10212"/>
    <lineage>
        <taxon>Eukaryota</taxon>
        <taxon>Metazoa</taxon>
        <taxon>Spiralia</taxon>
        <taxon>Lophotrochozoa</taxon>
        <taxon>Bryozoa</taxon>
        <taxon>Gymnolaemata</taxon>
        <taxon>Cheilostomatida</taxon>
        <taxon>Flustrina</taxon>
        <taxon>Buguloidea</taxon>
        <taxon>Bugulidae</taxon>
        <taxon>Bugula</taxon>
    </lineage>
</organism>
<feature type="compositionally biased region" description="Polar residues" evidence="1">
    <location>
        <begin position="64"/>
        <end position="76"/>
    </location>
</feature>
<protein>
    <submittedName>
        <fullName evidence="2">Uncharacterized protein</fullName>
    </submittedName>
</protein>
<evidence type="ECO:0000313" key="3">
    <source>
        <dbReference type="Proteomes" id="UP000593567"/>
    </source>
</evidence>
<keyword evidence="3" id="KW-1185">Reference proteome</keyword>
<evidence type="ECO:0000313" key="2">
    <source>
        <dbReference type="EMBL" id="KAF6038910.1"/>
    </source>
</evidence>
<reference evidence="2" key="1">
    <citation type="submission" date="2020-06" db="EMBL/GenBank/DDBJ databases">
        <title>Draft genome of Bugula neritina, a colonial animal packing powerful symbionts and potential medicines.</title>
        <authorList>
            <person name="Rayko M."/>
        </authorList>
    </citation>
    <scope>NUCLEOTIDE SEQUENCE [LARGE SCALE GENOMIC DNA]</scope>
    <source>
        <strain evidence="2">Kwan_BN1</strain>
    </source>
</reference>
<dbReference type="AlphaFoldDB" id="A0A7J7KJL3"/>
<gene>
    <name evidence="2" type="ORF">EB796_002778</name>
</gene>
<name>A0A7J7KJL3_BUGNE</name>
<feature type="region of interest" description="Disordered" evidence="1">
    <location>
        <begin position="1"/>
        <end position="76"/>
    </location>
</feature>
<evidence type="ECO:0000256" key="1">
    <source>
        <dbReference type="SAM" id="MobiDB-lite"/>
    </source>
</evidence>
<dbReference type="EMBL" id="VXIV02000330">
    <property type="protein sequence ID" value="KAF6038910.1"/>
    <property type="molecule type" value="Genomic_DNA"/>
</dbReference>
<dbReference type="Proteomes" id="UP000593567">
    <property type="component" value="Unassembled WGS sequence"/>
</dbReference>